<dbReference type="eggNOG" id="KOG0276">
    <property type="taxonomic scope" value="Eukaryota"/>
</dbReference>
<dbReference type="GO" id="GO:0006888">
    <property type="term" value="P:endoplasmic reticulum to Golgi vesicle-mediated transport"/>
    <property type="evidence" value="ECO:0007669"/>
    <property type="project" value="TreeGrafter"/>
</dbReference>
<dbReference type="SMART" id="SM00320">
    <property type="entry name" value="WD40"/>
    <property type="match status" value="2"/>
</dbReference>
<reference evidence="3" key="1">
    <citation type="journal article" date="2013" name="Nature">
        <title>Draft genome of the wheat A-genome progenitor Triticum urartu.</title>
        <authorList>
            <person name="Ling H.Q."/>
            <person name="Zhao S."/>
            <person name="Liu D."/>
            <person name="Wang J."/>
            <person name="Sun H."/>
            <person name="Zhang C."/>
            <person name="Fan H."/>
            <person name="Li D."/>
            <person name="Dong L."/>
            <person name="Tao Y."/>
            <person name="Gao C."/>
            <person name="Wu H."/>
            <person name="Li Y."/>
            <person name="Cui Y."/>
            <person name="Guo X."/>
            <person name="Zheng S."/>
            <person name="Wang B."/>
            <person name="Yu K."/>
            <person name="Liang Q."/>
            <person name="Yang W."/>
            <person name="Lou X."/>
            <person name="Chen J."/>
            <person name="Feng M."/>
            <person name="Jian J."/>
            <person name="Zhang X."/>
            <person name="Luo G."/>
            <person name="Jiang Y."/>
            <person name="Liu J."/>
            <person name="Wang Z."/>
            <person name="Sha Y."/>
            <person name="Zhang B."/>
            <person name="Wu H."/>
            <person name="Tang D."/>
            <person name="Shen Q."/>
            <person name="Xue P."/>
            <person name="Zou S."/>
            <person name="Wang X."/>
            <person name="Liu X."/>
            <person name="Wang F."/>
            <person name="Yang Y."/>
            <person name="An X."/>
            <person name="Dong Z."/>
            <person name="Zhang K."/>
            <person name="Zhang X."/>
            <person name="Luo M.C."/>
            <person name="Dvorak J."/>
            <person name="Tong Y."/>
            <person name="Wang J."/>
            <person name="Yang H."/>
            <person name="Li Z."/>
            <person name="Wang D."/>
            <person name="Zhang A."/>
            <person name="Wang J."/>
        </authorList>
    </citation>
    <scope>NUCLEOTIDE SEQUENCE</scope>
</reference>
<dbReference type="GO" id="GO:0006890">
    <property type="term" value="P:retrograde vesicle-mediated transport, Golgi to endoplasmic reticulum"/>
    <property type="evidence" value="ECO:0007669"/>
    <property type="project" value="TreeGrafter"/>
</dbReference>
<evidence type="ECO:0000256" key="1">
    <source>
        <dbReference type="ARBA" id="ARBA00022574"/>
    </source>
</evidence>
<dbReference type="GO" id="GO:0030126">
    <property type="term" value="C:COPI vesicle coat"/>
    <property type="evidence" value="ECO:0007669"/>
    <property type="project" value="TreeGrafter"/>
</dbReference>
<dbReference type="STRING" id="4572.M8AUA8"/>
<dbReference type="Gene3D" id="2.130.10.10">
    <property type="entry name" value="YVTN repeat-like/Quinoprotein amine dehydrogenase"/>
    <property type="match status" value="1"/>
</dbReference>
<dbReference type="GO" id="GO:0006891">
    <property type="term" value="P:intra-Golgi vesicle-mediated transport"/>
    <property type="evidence" value="ECO:0007669"/>
    <property type="project" value="TreeGrafter"/>
</dbReference>
<name>M8AUA8_TRIUA</name>
<organism evidence="3">
    <name type="scientific">Triticum urartu</name>
    <name type="common">Red wild einkorn</name>
    <name type="synonym">Crithodium urartu</name>
    <dbReference type="NCBI Taxonomy" id="4572"/>
    <lineage>
        <taxon>Eukaryota</taxon>
        <taxon>Viridiplantae</taxon>
        <taxon>Streptophyta</taxon>
        <taxon>Embryophyta</taxon>
        <taxon>Tracheophyta</taxon>
        <taxon>Spermatophyta</taxon>
        <taxon>Magnoliopsida</taxon>
        <taxon>Liliopsida</taxon>
        <taxon>Poales</taxon>
        <taxon>Poaceae</taxon>
        <taxon>BOP clade</taxon>
        <taxon>Pooideae</taxon>
        <taxon>Triticodae</taxon>
        <taxon>Triticeae</taxon>
        <taxon>Triticinae</taxon>
        <taxon>Triticum</taxon>
    </lineage>
</organism>
<dbReference type="AlphaFoldDB" id="M8AUA8"/>
<keyword evidence="2" id="KW-0677">Repeat</keyword>
<dbReference type="InterPro" id="IPR001680">
    <property type="entry name" value="WD40_rpt"/>
</dbReference>
<dbReference type="SUPFAM" id="SSF50978">
    <property type="entry name" value="WD40 repeat-like"/>
    <property type="match status" value="1"/>
</dbReference>
<evidence type="ECO:0000256" key="2">
    <source>
        <dbReference type="ARBA" id="ARBA00022737"/>
    </source>
</evidence>
<gene>
    <name evidence="3" type="ORF">TRIUR3_25499</name>
</gene>
<accession>M8AUA8</accession>
<dbReference type="PANTHER" id="PTHR19876:SF68">
    <property type="entry name" value="COATOMER SUBUNIT BETA'-2"/>
    <property type="match status" value="1"/>
</dbReference>
<dbReference type="Pfam" id="PF00400">
    <property type="entry name" value="WD40"/>
    <property type="match status" value="2"/>
</dbReference>
<dbReference type="InterPro" id="IPR015943">
    <property type="entry name" value="WD40/YVTN_repeat-like_dom_sf"/>
</dbReference>
<dbReference type="PROSITE" id="PS50294">
    <property type="entry name" value="WD_REPEATS_REGION"/>
    <property type="match status" value="1"/>
</dbReference>
<dbReference type="EMBL" id="KD001632">
    <property type="protein sequence ID" value="EMS68830.1"/>
    <property type="molecule type" value="Genomic_DNA"/>
</dbReference>
<keyword evidence="1" id="KW-0853">WD repeat</keyword>
<evidence type="ECO:0000313" key="3">
    <source>
        <dbReference type="EMBL" id="EMS68830.1"/>
    </source>
</evidence>
<dbReference type="OMA" id="YVPIWSI"/>
<proteinExistence type="predicted"/>
<sequence>MCVRISRNTYPNLRALRNASHVGLTDAPHVKISEGDFGHILDDVPHLADYYVPIWSIGSPDPNFTLDGHSKGVNRVDYFTGGDRPFFITGSDDQTAKRCVQTLEGHAHNVSAVCFHLELPIIITGSEDGTVRLWHSTTYRLENTLHYGLERVWALGYMKGSRRIVIGYDLGKIMIKIGREVPVASMDNSEKILWAKHNEIQTVSIKTVGAGNEVLLLCHVKCAGLSVVSLAATSDLMLFSPIYRFLGICCKAWIDDLETALTGVVAAPGQLWSPPLAPTGRIPLPLASPLTTISCPPLGGAAVAAGAYAKPGDIAIDGRRRTVFVAFVHFREEDNSR</sequence>
<dbReference type="InterPro" id="IPR050844">
    <property type="entry name" value="Coatomer_complex_subunit"/>
</dbReference>
<dbReference type="PROSITE" id="PS50082">
    <property type="entry name" value="WD_REPEATS_2"/>
    <property type="match status" value="1"/>
</dbReference>
<protein>
    <submittedName>
        <fullName evidence="3">Putative coatomer subunit beta'-3</fullName>
    </submittedName>
</protein>
<dbReference type="InterPro" id="IPR036322">
    <property type="entry name" value="WD40_repeat_dom_sf"/>
</dbReference>
<dbReference type="PANTHER" id="PTHR19876">
    <property type="entry name" value="COATOMER"/>
    <property type="match status" value="1"/>
</dbReference>
<dbReference type="GO" id="GO:0006886">
    <property type="term" value="P:intracellular protein transport"/>
    <property type="evidence" value="ECO:0007669"/>
    <property type="project" value="TreeGrafter"/>
</dbReference>